<dbReference type="eggNOG" id="ENOG502S9GS">
    <property type="taxonomic scope" value="Eukaryota"/>
</dbReference>
<dbReference type="InterPro" id="IPR057626">
    <property type="entry name" value="S-S_Temptin"/>
</dbReference>
<keyword evidence="5" id="KW-1185">Reference proteome</keyword>
<feature type="domain" description="Temptin Cys/Cys disulfide" evidence="3">
    <location>
        <begin position="21"/>
        <end position="112"/>
    </location>
</feature>
<dbReference type="STRING" id="431595.K3X1D7"/>
<dbReference type="VEuPathDB" id="FungiDB:PYU1_G011012"/>
<feature type="signal peptide" evidence="2">
    <location>
        <begin position="1"/>
        <end position="22"/>
    </location>
</feature>
<organism evidence="4 5">
    <name type="scientific">Globisporangium ultimum (strain ATCC 200006 / CBS 805.95 / DAOM BR144)</name>
    <name type="common">Pythium ultimum</name>
    <dbReference type="NCBI Taxonomy" id="431595"/>
    <lineage>
        <taxon>Eukaryota</taxon>
        <taxon>Sar</taxon>
        <taxon>Stramenopiles</taxon>
        <taxon>Oomycota</taxon>
        <taxon>Peronosporomycetes</taxon>
        <taxon>Pythiales</taxon>
        <taxon>Pythiaceae</taxon>
        <taxon>Globisporangium</taxon>
    </lineage>
</organism>
<dbReference type="Proteomes" id="UP000019132">
    <property type="component" value="Unassembled WGS sequence"/>
</dbReference>
<evidence type="ECO:0000313" key="4">
    <source>
        <dbReference type="EnsemblProtists" id="PYU1_T011036"/>
    </source>
</evidence>
<dbReference type="PANTHER" id="PTHR34737">
    <property type="entry name" value="EF-HAND DOMAIN-CONTAINING PROTEIN"/>
    <property type="match status" value="1"/>
</dbReference>
<dbReference type="Pfam" id="PF24784">
    <property type="entry name" value="Temptin_C"/>
    <property type="match status" value="1"/>
</dbReference>
<reference evidence="5" key="1">
    <citation type="journal article" date="2010" name="Genome Biol.">
        <title>Genome sequence of the necrotrophic plant pathogen Pythium ultimum reveals original pathogenicity mechanisms and effector repertoire.</title>
        <authorList>
            <person name="Levesque C.A."/>
            <person name="Brouwer H."/>
            <person name="Cano L."/>
            <person name="Hamilton J.P."/>
            <person name="Holt C."/>
            <person name="Huitema E."/>
            <person name="Raffaele S."/>
            <person name="Robideau G.P."/>
            <person name="Thines M."/>
            <person name="Win J."/>
            <person name="Zerillo M.M."/>
            <person name="Beakes G.W."/>
            <person name="Boore J.L."/>
            <person name="Busam D."/>
            <person name="Dumas B."/>
            <person name="Ferriera S."/>
            <person name="Fuerstenberg S.I."/>
            <person name="Gachon C.M."/>
            <person name="Gaulin E."/>
            <person name="Govers F."/>
            <person name="Grenville-Briggs L."/>
            <person name="Horner N."/>
            <person name="Hostetler J."/>
            <person name="Jiang R.H."/>
            <person name="Johnson J."/>
            <person name="Krajaejun T."/>
            <person name="Lin H."/>
            <person name="Meijer H.J."/>
            <person name="Moore B."/>
            <person name="Morris P."/>
            <person name="Phuntmart V."/>
            <person name="Puiu D."/>
            <person name="Shetty J."/>
            <person name="Stajich J.E."/>
            <person name="Tripathy S."/>
            <person name="Wawra S."/>
            <person name="van West P."/>
            <person name="Whitty B.R."/>
            <person name="Coutinho P.M."/>
            <person name="Henrissat B."/>
            <person name="Martin F."/>
            <person name="Thomas P.D."/>
            <person name="Tyler B.M."/>
            <person name="De Vries R.P."/>
            <person name="Kamoun S."/>
            <person name="Yandell M."/>
            <person name="Tisserat N."/>
            <person name="Buell C.R."/>
        </authorList>
    </citation>
    <scope>NUCLEOTIDE SEQUENCE</scope>
    <source>
        <strain evidence="5">DAOM:BR144</strain>
    </source>
</reference>
<protein>
    <recommendedName>
        <fullName evidence="3">Temptin Cys/Cys disulfide domain-containing protein</fullName>
    </recommendedName>
</protein>
<dbReference type="InParanoid" id="K3X1D7"/>
<sequence>MPGKATTIFALSTVLVSVQVAAMPTYVAKIPNGANVDGVQALGHVDPEGGGARNAFGTAFGAGGHTWTKELCEADSDGDGQTNGQELGDPCCAWVESSNDVVLWSKGLSHPGLASSKSDPSLWASVSCGSASSSAGSSTANSTTTTVTATTTPSTTTATPSTTTAAPAATTAAPSSAATSTSTFTLISAMAVVAAAVFA</sequence>
<dbReference type="EMBL" id="GL376590">
    <property type="status" value="NOT_ANNOTATED_CDS"/>
    <property type="molecule type" value="Genomic_DNA"/>
</dbReference>
<dbReference type="EnsemblProtists" id="PYU1_T011036">
    <property type="protein sequence ID" value="PYU1_T011036"/>
    <property type="gene ID" value="PYU1_G011012"/>
</dbReference>
<feature type="chain" id="PRO_5003868309" description="Temptin Cys/Cys disulfide domain-containing protein" evidence="2">
    <location>
        <begin position="23"/>
        <end position="199"/>
    </location>
</feature>
<proteinExistence type="predicted"/>
<dbReference type="PANTHER" id="PTHR34737:SF2">
    <property type="entry name" value="EF-HAND DOMAIN-CONTAINING PROTEIN"/>
    <property type="match status" value="1"/>
</dbReference>
<evidence type="ECO:0000256" key="1">
    <source>
        <dbReference type="SAM" id="MobiDB-lite"/>
    </source>
</evidence>
<name>K3X1D7_GLOUD</name>
<evidence type="ECO:0000313" key="5">
    <source>
        <dbReference type="Proteomes" id="UP000019132"/>
    </source>
</evidence>
<feature type="region of interest" description="Disordered" evidence="1">
    <location>
        <begin position="131"/>
        <end position="174"/>
    </location>
</feature>
<accession>K3X1D7</accession>
<reference evidence="5" key="2">
    <citation type="submission" date="2010-04" db="EMBL/GenBank/DDBJ databases">
        <authorList>
            <person name="Buell R."/>
            <person name="Hamilton J."/>
            <person name="Hostetler J."/>
        </authorList>
    </citation>
    <scope>NUCLEOTIDE SEQUENCE [LARGE SCALE GENOMIC DNA]</scope>
    <source>
        <strain evidence="5">DAOM:BR144</strain>
    </source>
</reference>
<dbReference type="HOGENOM" id="CLU_079777_1_1_1"/>
<dbReference type="AlphaFoldDB" id="K3X1D7"/>
<reference evidence="4" key="3">
    <citation type="submission" date="2015-02" db="UniProtKB">
        <authorList>
            <consortium name="EnsemblProtists"/>
        </authorList>
    </citation>
    <scope>IDENTIFICATION</scope>
    <source>
        <strain evidence="4">DAOM BR144</strain>
    </source>
</reference>
<evidence type="ECO:0000256" key="2">
    <source>
        <dbReference type="SAM" id="SignalP"/>
    </source>
</evidence>
<dbReference type="OMA" id="ESWTTEF"/>
<evidence type="ECO:0000259" key="3">
    <source>
        <dbReference type="Pfam" id="PF24784"/>
    </source>
</evidence>
<dbReference type="InterPro" id="IPR055313">
    <property type="entry name" value="Temptin-like"/>
</dbReference>
<keyword evidence="2" id="KW-0732">Signal</keyword>